<keyword evidence="1" id="KW-1133">Transmembrane helix</keyword>
<keyword evidence="1" id="KW-0812">Transmembrane</keyword>
<dbReference type="Proteomes" id="UP000034036">
    <property type="component" value="Unassembled WGS sequence"/>
</dbReference>
<reference evidence="2 3" key="1">
    <citation type="journal article" date="2015" name="Nature">
        <title>rRNA introns, odd ribosomes, and small enigmatic genomes across a large radiation of phyla.</title>
        <authorList>
            <person name="Brown C.T."/>
            <person name="Hug L.A."/>
            <person name="Thomas B.C."/>
            <person name="Sharon I."/>
            <person name="Castelle C.J."/>
            <person name="Singh A."/>
            <person name="Wilkins M.J."/>
            <person name="Williams K.H."/>
            <person name="Banfield J.F."/>
        </authorList>
    </citation>
    <scope>NUCLEOTIDE SEQUENCE [LARGE SCALE GENOMIC DNA]</scope>
</reference>
<dbReference type="EMBL" id="LCDF01000024">
    <property type="protein sequence ID" value="KKS46760.1"/>
    <property type="molecule type" value="Genomic_DNA"/>
</dbReference>
<evidence type="ECO:0000256" key="1">
    <source>
        <dbReference type="SAM" id="Phobius"/>
    </source>
</evidence>
<evidence type="ECO:0000313" key="2">
    <source>
        <dbReference type="EMBL" id="KKS46760.1"/>
    </source>
</evidence>
<proteinExistence type="predicted"/>
<organism evidence="2 3">
    <name type="scientific">Candidatus Giovannonibacteria bacterium GW2011_GWF2_42_19</name>
    <dbReference type="NCBI Taxonomy" id="1618659"/>
    <lineage>
        <taxon>Bacteria</taxon>
        <taxon>Candidatus Giovannoniibacteriota</taxon>
    </lineage>
</organism>
<accession>A0A0G0ZDG8</accession>
<evidence type="ECO:0008006" key="4">
    <source>
        <dbReference type="Google" id="ProtNLM"/>
    </source>
</evidence>
<comment type="caution">
    <text evidence="2">The sequence shown here is derived from an EMBL/GenBank/DDBJ whole genome shotgun (WGS) entry which is preliminary data.</text>
</comment>
<name>A0A0G0ZDG8_9BACT</name>
<evidence type="ECO:0000313" key="3">
    <source>
        <dbReference type="Proteomes" id="UP000034036"/>
    </source>
</evidence>
<dbReference type="AlphaFoldDB" id="A0A0G0ZDG8"/>
<protein>
    <recommendedName>
        <fullName evidence="4">POTRA domain-containing protein</fullName>
    </recommendedName>
</protein>
<feature type="transmembrane region" description="Helical" evidence="1">
    <location>
        <begin position="21"/>
        <end position="40"/>
    </location>
</feature>
<sequence length="265" mass="30919">MSELLLISRRRKRRWAVIKGGLWGLCVFFGLALLLSIFYLPPLRINQVAFFGSSPTDEAILKSKILEILSNKYFFIFPKDNIAFYAEKEIAAFLRSNYRIEEFEIKRSFPAALLISLKERSTWAVWCQRASESEPSDCIFVDEKGFAYAKSPDFSGSLILKIYDARSDMLGKYVFPEGVFDKIKYLIASLKKEAWEEIIEIEISEGDVYRLVTKNNWAIIIDSEIDEKKTSENIMIALNSRIKDRRKDLEYIDGRFSDKVFFRFR</sequence>
<dbReference type="STRING" id="1618659.UV11_C0024G0004"/>
<gene>
    <name evidence="2" type="ORF">UV11_C0024G0004</name>
</gene>
<keyword evidence="1" id="KW-0472">Membrane</keyword>